<dbReference type="EC" id="2.10.1.1" evidence="5"/>
<comment type="function">
    <text evidence="1 5">Catalyzes the insertion of molybdate into adenylated molybdopterin with the concomitant release of AMP.</text>
</comment>
<organism evidence="8 9">
    <name type="scientific">Brachybacterium hainanense</name>
    <dbReference type="NCBI Taxonomy" id="1541174"/>
    <lineage>
        <taxon>Bacteria</taxon>
        <taxon>Bacillati</taxon>
        <taxon>Actinomycetota</taxon>
        <taxon>Actinomycetes</taxon>
        <taxon>Micrococcales</taxon>
        <taxon>Dermabacteraceae</taxon>
        <taxon>Brachybacterium</taxon>
    </lineage>
</organism>
<comment type="similarity">
    <text evidence="2 5">Belongs to the MoeA family.</text>
</comment>
<name>A0ABV6RE50_9MICO</name>
<dbReference type="InterPro" id="IPR038987">
    <property type="entry name" value="MoeA-like"/>
</dbReference>
<keyword evidence="9" id="KW-1185">Reference proteome</keyword>
<evidence type="ECO:0000313" key="8">
    <source>
        <dbReference type="EMBL" id="MFC0675260.1"/>
    </source>
</evidence>
<comment type="catalytic activity">
    <reaction evidence="4">
        <text>adenylyl-molybdopterin + molybdate = Mo-molybdopterin + AMP + H(+)</text>
        <dbReference type="Rhea" id="RHEA:35047"/>
        <dbReference type="ChEBI" id="CHEBI:15378"/>
        <dbReference type="ChEBI" id="CHEBI:36264"/>
        <dbReference type="ChEBI" id="CHEBI:62727"/>
        <dbReference type="ChEBI" id="CHEBI:71302"/>
        <dbReference type="ChEBI" id="CHEBI:456215"/>
        <dbReference type="EC" id="2.10.1.1"/>
    </reaction>
</comment>
<dbReference type="Gene3D" id="3.40.980.10">
    <property type="entry name" value="MoaB/Mog-like domain"/>
    <property type="match status" value="1"/>
</dbReference>
<feature type="region of interest" description="Disordered" evidence="6">
    <location>
        <begin position="375"/>
        <end position="394"/>
    </location>
</feature>
<evidence type="ECO:0000256" key="5">
    <source>
        <dbReference type="RuleBase" id="RU365090"/>
    </source>
</evidence>
<keyword evidence="3 5" id="KW-0500">Molybdenum</keyword>
<dbReference type="PANTHER" id="PTHR10192">
    <property type="entry name" value="MOLYBDOPTERIN BIOSYNTHESIS PROTEIN"/>
    <property type="match status" value="1"/>
</dbReference>
<dbReference type="SMART" id="SM00852">
    <property type="entry name" value="MoCF_biosynth"/>
    <property type="match status" value="1"/>
</dbReference>
<keyword evidence="5" id="KW-0501">Molybdenum cofactor biosynthesis</keyword>
<gene>
    <name evidence="8" type="ORF">ACFFF6_14950</name>
</gene>
<reference evidence="8 9" key="1">
    <citation type="submission" date="2024-09" db="EMBL/GenBank/DDBJ databases">
        <authorList>
            <person name="Sun Q."/>
            <person name="Mori K."/>
        </authorList>
    </citation>
    <scope>NUCLEOTIDE SEQUENCE [LARGE SCALE GENOMIC DNA]</scope>
    <source>
        <strain evidence="8 9">CICC 10874</strain>
    </source>
</reference>
<comment type="caution">
    <text evidence="8">The sequence shown here is derived from an EMBL/GenBank/DDBJ whole genome shotgun (WGS) entry which is preliminary data.</text>
</comment>
<evidence type="ECO:0000256" key="4">
    <source>
        <dbReference type="ARBA" id="ARBA00047317"/>
    </source>
</evidence>
<evidence type="ECO:0000256" key="3">
    <source>
        <dbReference type="ARBA" id="ARBA00022505"/>
    </source>
</evidence>
<dbReference type="Pfam" id="PF00994">
    <property type="entry name" value="MoCF_biosynth"/>
    <property type="match status" value="1"/>
</dbReference>
<dbReference type="InterPro" id="IPR036425">
    <property type="entry name" value="MoaB/Mog-like_dom_sf"/>
</dbReference>
<keyword evidence="5" id="KW-0460">Magnesium</keyword>
<dbReference type="CDD" id="cd00887">
    <property type="entry name" value="MoeA"/>
    <property type="match status" value="1"/>
</dbReference>
<proteinExistence type="inferred from homology"/>
<evidence type="ECO:0000256" key="2">
    <source>
        <dbReference type="ARBA" id="ARBA00010763"/>
    </source>
</evidence>
<dbReference type="Proteomes" id="UP001589793">
    <property type="component" value="Unassembled WGS sequence"/>
</dbReference>
<accession>A0ABV6RE50</accession>
<dbReference type="Gene3D" id="2.170.190.11">
    <property type="entry name" value="Molybdopterin biosynthesis moea protein, domain 3"/>
    <property type="match status" value="1"/>
</dbReference>
<dbReference type="Gene3D" id="3.90.105.10">
    <property type="entry name" value="Molybdopterin biosynthesis moea protein, domain 2"/>
    <property type="match status" value="1"/>
</dbReference>
<dbReference type="InterPro" id="IPR001453">
    <property type="entry name" value="MoaB/Mog_dom"/>
</dbReference>
<dbReference type="InterPro" id="IPR036135">
    <property type="entry name" value="MoeA_linker/N_sf"/>
</dbReference>
<sequence>MHADEHPDAWRWRARTRELLGPLLAQRSRGADAVPAGASGAEPGAVLAVLGGILREDLRSPEDVPGLPVSAMDGFAVRAADVDPAGGASLPVALDLPASPGPAATAGQLPPGAAARIMTGAPIPHGADAVIEVERTDADPHGAAPARILIGPVPGLRAGRHVRGAGEEIARDSLLAPAGTRVGPGLLALAAMLGVTDLPVHAPDPAARGAVDARAPRVTVLVTGDEVLPGGDLPFGQATGAVRDSNGIMLAAAVAERGCAARILRSGDDPAAFLRIVRDAAQDADLVLTTGGIGHGAFDVVKAALGPAGEGTSHFAHLALRPGGPQGRGTLPGPDGRAVPVVHLPGTPVGALVGFHLVVRPLLGEEDLTAAVLLGGPGSPRPPLGRPRGARDAARSRLHALPARLEQRAGEAPRARLLPGRRLAPFATADALVIVELAAGEALPYGESVRCLDLRPAHG</sequence>
<comment type="cofactor">
    <cofactor evidence="5">
        <name>Mg(2+)</name>
        <dbReference type="ChEBI" id="CHEBI:18420"/>
    </cofactor>
</comment>
<evidence type="ECO:0000259" key="7">
    <source>
        <dbReference type="SMART" id="SM00852"/>
    </source>
</evidence>
<dbReference type="SUPFAM" id="SSF63882">
    <property type="entry name" value="MoeA N-terminal region -like"/>
    <property type="match status" value="1"/>
</dbReference>
<protein>
    <recommendedName>
        <fullName evidence="5">Molybdopterin molybdenumtransferase</fullName>
        <ecNumber evidence="5">2.10.1.1</ecNumber>
    </recommendedName>
</protein>
<dbReference type="InterPro" id="IPR005110">
    <property type="entry name" value="MoeA_linker/N"/>
</dbReference>
<dbReference type="RefSeq" id="WP_376982131.1">
    <property type="nucleotide sequence ID" value="NZ_JBHLSV010000021.1"/>
</dbReference>
<comment type="pathway">
    <text evidence="5">Cofactor biosynthesis; molybdopterin biosynthesis.</text>
</comment>
<evidence type="ECO:0000256" key="6">
    <source>
        <dbReference type="SAM" id="MobiDB-lite"/>
    </source>
</evidence>
<feature type="domain" description="MoaB/Mog" evidence="7">
    <location>
        <begin position="219"/>
        <end position="365"/>
    </location>
</feature>
<dbReference type="SUPFAM" id="SSF53218">
    <property type="entry name" value="Molybdenum cofactor biosynthesis proteins"/>
    <property type="match status" value="1"/>
</dbReference>
<keyword evidence="5" id="KW-0808">Transferase</keyword>
<dbReference type="EMBL" id="JBHLSV010000021">
    <property type="protein sequence ID" value="MFC0675260.1"/>
    <property type="molecule type" value="Genomic_DNA"/>
</dbReference>
<dbReference type="Pfam" id="PF03453">
    <property type="entry name" value="MoeA_N"/>
    <property type="match status" value="1"/>
</dbReference>
<evidence type="ECO:0000313" key="9">
    <source>
        <dbReference type="Proteomes" id="UP001589793"/>
    </source>
</evidence>
<keyword evidence="5" id="KW-0479">Metal-binding</keyword>
<evidence type="ECO:0000256" key="1">
    <source>
        <dbReference type="ARBA" id="ARBA00002901"/>
    </source>
</evidence>
<dbReference type="PANTHER" id="PTHR10192:SF5">
    <property type="entry name" value="GEPHYRIN"/>
    <property type="match status" value="1"/>
</dbReference>